<keyword evidence="2" id="KW-0472">Membrane</keyword>
<organism evidence="3">
    <name type="scientific">Salinispirillum sp. LH 10-3-1</name>
    <dbReference type="NCBI Taxonomy" id="2952525"/>
    <lineage>
        <taxon>Bacteria</taxon>
        <taxon>Pseudomonadati</taxon>
        <taxon>Pseudomonadota</taxon>
        <taxon>Gammaproteobacteria</taxon>
        <taxon>Oceanospirillales</taxon>
        <taxon>Saccharospirillaceae</taxon>
        <taxon>Salinispirillum</taxon>
    </lineage>
</organism>
<dbReference type="EMBL" id="CP101717">
    <property type="protein sequence ID" value="WLD59391.1"/>
    <property type="molecule type" value="Genomic_DNA"/>
</dbReference>
<accession>A0AB38YJB6</accession>
<sequence>MMPAEKAAETTEAPASAGASAPPELSVELSGWWRQIKSILHDQLQLFTLEGERAANSVMALLAYSLLVGLLGLALWLGLLAQVIMLAQHTALEAWQSLGLAMVVNLFGLWYVLRRRRHYSRLLRFPATLHSLRPIAEDTEEH</sequence>
<name>A0AB38YJB6_9GAMM</name>
<keyword evidence="2" id="KW-0812">Transmembrane</keyword>
<evidence type="ECO:0000256" key="2">
    <source>
        <dbReference type="SAM" id="Phobius"/>
    </source>
</evidence>
<proteinExistence type="predicted"/>
<gene>
    <name evidence="3" type="ORF">NFC81_06335</name>
</gene>
<feature type="region of interest" description="Disordered" evidence="1">
    <location>
        <begin position="1"/>
        <end position="23"/>
    </location>
</feature>
<evidence type="ECO:0008006" key="4">
    <source>
        <dbReference type="Google" id="ProtNLM"/>
    </source>
</evidence>
<feature type="transmembrane region" description="Helical" evidence="2">
    <location>
        <begin position="94"/>
        <end position="113"/>
    </location>
</feature>
<evidence type="ECO:0000313" key="3">
    <source>
        <dbReference type="EMBL" id="WLD59391.1"/>
    </source>
</evidence>
<reference evidence="3" key="1">
    <citation type="submission" date="2022-07" db="EMBL/GenBank/DDBJ databases">
        <title>Complete genome sequence of Salinispirillum sp. LH10-3-1 capable of multiple carbohydrate inversion isolated from a soda lake.</title>
        <authorList>
            <person name="Liu J."/>
            <person name="Zhai Y."/>
            <person name="Zhang H."/>
            <person name="Yang H."/>
            <person name="Qu J."/>
            <person name="Li J."/>
        </authorList>
    </citation>
    <scope>NUCLEOTIDE SEQUENCE</scope>
    <source>
        <strain evidence="3">LH 10-3-1</strain>
    </source>
</reference>
<feature type="transmembrane region" description="Helical" evidence="2">
    <location>
        <begin position="61"/>
        <end position="88"/>
    </location>
</feature>
<dbReference type="AlphaFoldDB" id="A0AB38YJB6"/>
<evidence type="ECO:0000256" key="1">
    <source>
        <dbReference type="SAM" id="MobiDB-lite"/>
    </source>
</evidence>
<protein>
    <recommendedName>
        <fullName evidence="4">Phage holin family protein</fullName>
    </recommendedName>
</protein>
<keyword evidence="2" id="KW-1133">Transmembrane helix</keyword>
<dbReference type="RefSeq" id="WP_304996684.1">
    <property type="nucleotide sequence ID" value="NZ_CP101717.1"/>
</dbReference>